<dbReference type="Proteomes" id="UP001283341">
    <property type="component" value="Unassembled WGS sequence"/>
</dbReference>
<dbReference type="EMBL" id="JAUEDM010000007">
    <property type="protein sequence ID" value="KAK3314330.1"/>
    <property type="molecule type" value="Genomic_DNA"/>
</dbReference>
<dbReference type="InterPro" id="IPR011990">
    <property type="entry name" value="TPR-like_helical_dom_sf"/>
</dbReference>
<evidence type="ECO:0000313" key="4">
    <source>
        <dbReference type="EMBL" id="KAK3314330.1"/>
    </source>
</evidence>
<proteinExistence type="predicted"/>
<reference evidence="4" key="2">
    <citation type="submission" date="2023-06" db="EMBL/GenBank/DDBJ databases">
        <authorList>
            <consortium name="Lawrence Berkeley National Laboratory"/>
            <person name="Haridas S."/>
            <person name="Hensen N."/>
            <person name="Bonometti L."/>
            <person name="Westerberg I."/>
            <person name="Brannstrom I.O."/>
            <person name="Guillou S."/>
            <person name="Cros-Aarteil S."/>
            <person name="Calhoun S."/>
            <person name="Kuo A."/>
            <person name="Mondo S."/>
            <person name="Pangilinan J."/>
            <person name="Riley R."/>
            <person name="Labutti K."/>
            <person name="Andreopoulos B."/>
            <person name="Lipzen A."/>
            <person name="Chen C."/>
            <person name="Yanf M."/>
            <person name="Daum C."/>
            <person name="Ng V."/>
            <person name="Clum A."/>
            <person name="Steindorff A."/>
            <person name="Ohm R."/>
            <person name="Martin F."/>
            <person name="Silar P."/>
            <person name="Natvig D."/>
            <person name="Lalanne C."/>
            <person name="Gautier V."/>
            <person name="Ament-Velasquez S.L."/>
            <person name="Kruys A."/>
            <person name="Hutchinson M.I."/>
            <person name="Powell A.J."/>
            <person name="Barry K."/>
            <person name="Miller A.N."/>
            <person name="Grigoriev I.V."/>
            <person name="Debuchy R."/>
            <person name="Gladieux P."/>
            <person name="Thoren M.H."/>
            <person name="Johannesson H."/>
        </authorList>
    </citation>
    <scope>NUCLEOTIDE SEQUENCE</scope>
    <source>
        <strain evidence="4">CBS 118394</strain>
    </source>
</reference>
<dbReference type="CDD" id="cd20071">
    <property type="entry name" value="SET_SMYD"/>
    <property type="match status" value="1"/>
</dbReference>
<evidence type="ECO:0000313" key="5">
    <source>
        <dbReference type="Proteomes" id="UP001283341"/>
    </source>
</evidence>
<dbReference type="Pfam" id="PF00856">
    <property type="entry name" value="SET"/>
    <property type="match status" value="1"/>
</dbReference>
<dbReference type="SMART" id="SM00317">
    <property type="entry name" value="SET"/>
    <property type="match status" value="1"/>
</dbReference>
<reference evidence="4" key="1">
    <citation type="journal article" date="2023" name="Mol. Phylogenet. Evol.">
        <title>Genome-scale phylogeny and comparative genomics of the fungal order Sordariales.</title>
        <authorList>
            <person name="Hensen N."/>
            <person name="Bonometti L."/>
            <person name="Westerberg I."/>
            <person name="Brannstrom I.O."/>
            <person name="Guillou S."/>
            <person name="Cros-Aarteil S."/>
            <person name="Calhoun S."/>
            <person name="Haridas S."/>
            <person name="Kuo A."/>
            <person name="Mondo S."/>
            <person name="Pangilinan J."/>
            <person name="Riley R."/>
            <person name="LaButti K."/>
            <person name="Andreopoulos B."/>
            <person name="Lipzen A."/>
            <person name="Chen C."/>
            <person name="Yan M."/>
            <person name="Daum C."/>
            <person name="Ng V."/>
            <person name="Clum A."/>
            <person name="Steindorff A."/>
            <person name="Ohm R.A."/>
            <person name="Martin F."/>
            <person name="Silar P."/>
            <person name="Natvig D.O."/>
            <person name="Lalanne C."/>
            <person name="Gautier V."/>
            <person name="Ament-Velasquez S.L."/>
            <person name="Kruys A."/>
            <person name="Hutchinson M.I."/>
            <person name="Powell A.J."/>
            <person name="Barry K."/>
            <person name="Miller A.N."/>
            <person name="Grigoriev I.V."/>
            <person name="Debuchy R."/>
            <person name="Gladieux P."/>
            <person name="Hiltunen Thoren M."/>
            <person name="Johannesson H."/>
        </authorList>
    </citation>
    <scope>NUCLEOTIDE SEQUENCE</scope>
    <source>
        <strain evidence="4">CBS 118394</strain>
    </source>
</reference>
<protein>
    <recommendedName>
        <fullName evidence="3">SET domain-containing protein</fullName>
    </recommendedName>
</protein>
<name>A0AAE0M0E6_9PEZI</name>
<dbReference type="SUPFAM" id="SSF82199">
    <property type="entry name" value="SET domain"/>
    <property type="match status" value="1"/>
</dbReference>
<dbReference type="Gene3D" id="1.25.40.10">
    <property type="entry name" value="Tetratricopeptide repeat domain"/>
    <property type="match status" value="1"/>
</dbReference>
<comment type="caution">
    <text evidence="4">The sequence shown here is derived from an EMBL/GenBank/DDBJ whole genome shotgun (WGS) entry which is preliminary data.</text>
</comment>
<dbReference type="PROSITE" id="PS50280">
    <property type="entry name" value="SET"/>
    <property type="match status" value="1"/>
</dbReference>
<dbReference type="AlphaFoldDB" id="A0AAE0M0E6"/>
<feature type="signal peptide" evidence="2">
    <location>
        <begin position="1"/>
        <end position="23"/>
    </location>
</feature>
<feature type="region of interest" description="Disordered" evidence="1">
    <location>
        <begin position="415"/>
        <end position="445"/>
    </location>
</feature>
<dbReference type="InterPro" id="IPR046341">
    <property type="entry name" value="SET_dom_sf"/>
</dbReference>
<dbReference type="InterPro" id="IPR053185">
    <property type="entry name" value="SET_domain_protein"/>
</dbReference>
<dbReference type="PANTHER" id="PTHR47332">
    <property type="entry name" value="SET DOMAIN-CONTAINING PROTEIN 5"/>
    <property type="match status" value="1"/>
</dbReference>
<keyword evidence="2" id="KW-0732">Signal</keyword>
<sequence length="445" mass="49248">MTFRQLTTASLVPLCSFAYLASASQPLCGRGLPSSPLLAAKLVSIDETNTGRDPTSWSPWTHKPRCVEAADSPFCVFTNSDPAIGGLDKGISIITTPEKASGSMNLLEHITLSHAPPRDKSPKRPYAVRDVLGKGKGTIATAKIAKGQTILVDHVLVLSVAEYPDDVLRTEVQELLGTAVEQLSEPERIYELSRKGRNEEEGFSEVEDLLLSNSFLVEVAGGSYMGLFPDLARVNHACNSNALMHFSEKTLAMTIVAARDIEPGEEITISYIDTGLPYSERQETLHTIWGFNCTCSLCSAPPEARKASDARRTEIQILKEKVIRLAQRGEFHKAIDNAENLFAVIDEEGLTASMTDMYEIPARLYYQVGNLEKASDYTKRSLRALEEGFEVVPGSKEEKKIDVLRKVLARIEAEMEEEKRREDEIEQKKKEGGKKKIDNKSGRMI</sequence>
<evidence type="ECO:0000256" key="1">
    <source>
        <dbReference type="SAM" id="MobiDB-lite"/>
    </source>
</evidence>
<feature type="domain" description="SET" evidence="3">
    <location>
        <begin position="124"/>
        <end position="272"/>
    </location>
</feature>
<organism evidence="4 5">
    <name type="scientific">Apodospora peruviana</name>
    <dbReference type="NCBI Taxonomy" id="516989"/>
    <lineage>
        <taxon>Eukaryota</taxon>
        <taxon>Fungi</taxon>
        <taxon>Dikarya</taxon>
        <taxon>Ascomycota</taxon>
        <taxon>Pezizomycotina</taxon>
        <taxon>Sordariomycetes</taxon>
        <taxon>Sordariomycetidae</taxon>
        <taxon>Sordariales</taxon>
        <taxon>Lasiosphaeriaceae</taxon>
        <taxon>Apodospora</taxon>
    </lineage>
</organism>
<dbReference type="InterPro" id="IPR001214">
    <property type="entry name" value="SET_dom"/>
</dbReference>
<keyword evidence="5" id="KW-1185">Reference proteome</keyword>
<gene>
    <name evidence="4" type="ORF">B0H66DRAFT_483703</name>
</gene>
<evidence type="ECO:0000259" key="3">
    <source>
        <dbReference type="PROSITE" id="PS50280"/>
    </source>
</evidence>
<dbReference type="PANTHER" id="PTHR47332:SF6">
    <property type="entry name" value="SET DOMAIN-CONTAINING PROTEIN"/>
    <property type="match status" value="1"/>
</dbReference>
<evidence type="ECO:0000256" key="2">
    <source>
        <dbReference type="SAM" id="SignalP"/>
    </source>
</evidence>
<feature type="chain" id="PRO_5042103377" description="SET domain-containing protein" evidence="2">
    <location>
        <begin position="24"/>
        <end position="445"/>
    </location>
</feature>
<dbReference type="Gene3D" id="2.170.270.10">
    <property type="entry name" value="SET domain"/>
    <property type="match status" value="1"/>
</dbReference>
<accession>A0AAE0M0E6</accession>